<dbReference type="Pfam" id="PF00356">
    <property type="entry name" value="LacI"/>
    <property type="match status" value="1"/>
</dbReference>
<keyword evidence="1" id="KW-0805">Transcription regulation</keyword>
<dbReference type="Proteomes" id="UP000235050">
    <property type="component" value="Unassembled WGS sequence"/>
</dbReference>
<dbReference type="InterPro" id="IPR028082">
    <property type="entry name" value="Peripla_BP_I"/>
</dbReference>
<gene>
    <name evidence="5" type="ORF">Uis1B_0841</name>
</gene>
<protein>
    <submittedName>
        <fullName evidence="5">LacI family transcriptional regulator</fullName>
    </submittedName>
</protein>
<evidence type="ECO:0000313" key="5">
    <source>
        <dbReference type="EMBL" id="PLS31325.1"/>
    </source>
</evidence>
<keyword evidence="3" id="KW-0804">Transcription</keyword>
<evidence type="ECO:0000313" key="6">
    <source>
        <dbReference type="Proteomes" id="UP000235050"/>
    </source>
</evidence>
<keyword evidence="2" id="KW-0238">DNA-binding</keyword>
<evidence type="ECO:0000256" key="2">
    <source>
        <dbReference type="ARBA" id="ARBA00023125"/>
    </source>
</evidence>
<evidence type="ECO:0000259" key="4">
    <source>
        <dbReference type="PROSITE" id="PS50932"/>
    </source>
</evidence>
<dbReference type="PANTHER" id="PTHR30146">
    <property type="entry name" value="LACI-RELATED TRANSCRIPTIONAL REPRESSOR"/>
    <property type="match status" value="1"/>
</dbReference>
<name>A0A2N5JAV1_9BIFI</name>
<dbReference type="SUPFAM" id="SSF47413">
    <property type="entry name" value="lambda repressor-like DNA-binding domains"/>
    <property type="match status" value="1"/>
</dbReference>
<sequence length="353" mass="39220">MSKIFTKSVVLRTGAVTVTIKEIAKKAGYSQATVSRLLNGDPTLSVKEETRRRIIEVSEQLGYAMQTKHIVLPREVAVLDVIDPGDHLQDAYFNELRDVLRQSGESQRMNLTFHTDVSRLIAEAGHYDGFITIGAEVIDNDDLRRLHDVLPYGVFLDTNPAPNLFDSVQPDLSQTLLDALDECRAEGMNRVGFIGGTGRIMGMHEYPEDLRLMAFDNWTKRLGFDTEGLIYIDGPFNVASGQKLGERIIADMHGDLPDAFIVAADVIAVGVLQAFNAVGVLVPRDVSLISINNQPISQYTSPPLSTYAIDQRELARTGIYTLAEAISSRRTVRHHVFLSTTLVERGSFVRVYR</sequence>
<dbReference type="CDD" id="cd01544">
    <property type="entry name" value="PBP1_GalR"/>
    <property type="match status" value="1"/>
</dbReference>
<dbReference type="PANTHER" id="PTHR30146:SF149">
    <property type="entry name" value="HTH-TYPE TRANSCRIPTIONAL REGULATOR EBGR"/>
    <property type="match status" value="1"/>
</dbReference>
<dbReference type="Gene3D" id="3.40.50.2300">
    <property type="match status" value="1"/>
</dbReference>
<proteinExistence type="predicted"/>
<dbReference type="EMBL" id="NMWU01000012">
    <property type="protein sequence ID" value="PLS31325.1"/>
    <property type="molecule type" value="Genomic_DNA"/>
</dbReference>
<dbReference type="InterPro" id="IPR010982">
    <property type="entry name" value="Lambda_DNA-bd_dom_sf"/>
</dbReference>
<dbReference type="SUPFAM" id="SSF53822">
    <property type="entry name" value="Periplasmic binding protein-like I"/>
    <property type="match status" value="1"/>
</dbReference>
<dbReference type="GO" id="GO:0000976">
    <property type="term" value="F:transcription cis-regulatory region binding"/>
    <property type="evidence" value="ECO:0007669"/>
    <property type="project" value="TreeGrafter"/>
</dbReference>
<evidence type="ECO:0000256" key="3">
    <source>
        <dbReference type="ARBA" id="ARBA00023163"/>
    </source>
</evidence>
<evidence type="ECO:0000256" key="1">
    <source>
        <dbReference type="ARBA" id="ARBA00023015"/>
    </source>
</evidence>
<comment type="caution">
    <text evidence="5">The sequence shown here is derived from an EMBL/GenBank/DDBJ whole genome shotgun (WGS) entry which is preliminary data.</text>
</comment>
<feature type="domain" description="HTH lacI-type" evidence="4">
    <location>
        <begin position="18"/>
        <end position="63"/>
    </location>
</feature>
<reference evidence="5 6" key="1">
    <citation type="submission" date="2017-07" db="EMBL/GenBank/DDBJ databases">
        <title>Bifidobacterium novel species.</title>
        <authorList>
            <person name="Lugli G.A."/>
            <person name="Milani C."/>
            <person name="Duranti S."/>
            <person name="Mangifesta M."/>
        </authorList>
    </citation>
    <scope>NUCLEOTIDE SEQUENCE [LARGE SCALE GENOMIC DNA]</scope>
    <source>
        <strain evidence="6">Uis1B</strain>
    </source>
</reference>
<organism evidence="5 6">
    <name type="scientific">Bifidobacterium margollesii</name>
    <dbReference type="NCBI Taxonomy" id="2020964"/>
    <lineage>
        <taxon>Bacteria</taxon>
        <taxon>Bacillati</taxon>
        <taxon>Actinomycetota</taxon>
        <taxon>Actinomycetes</taxon>
        <taxon>Bifidobacteriales</taxon>
        <taxon>Bifidobacteriaceae</taxon>
        <taxon>Bifidobacterium</taxon>
    </lineage>
</organism>
<dbReference type="SMART" id="SM00354">
    <property type="entry name" value="HTH_LACI"/>
    <property type="match status" value="1"/>
</dbReference>
<dbReference type="AlphaFoldDB" id="A0A2N5JAV1"/>
<keyword evidence="6" id="KW-1185">Reference proteome</keyword>
<accession>A0A2N5JAV1</accession>
<dbReference type="Pfam" id="PF13377">
    <property type="entry name" value="Peripla_BP_3"/>
    <property type="match status" value="1"/>
</dbReference>
<dbReference type="Gene3D" id="1.10.260.40">
    <property type="entry name" value="lambda repressor-like DNA-binding domains"/>
    <property type="match status" value="1"/>
</dbReference>
<dbReference type="OrthoDB" id="37081at2"/>
<dbReference type="PROSITE" id="PS50932">
    <property type="entry name" value="HTH_LACI_2"/>
    <property type="match status" value="1"/>
</dbReference>
<dbReference type="GO" id="GO:0003700">
    <property type="term" value="F:DNA-binding transcription factor activity"/>
    <property type="evidence" value="ECO:0007669"/>
    <property type="project" value="TreeGrafter"/>
</dbReference>
<dbReference type="InterPro" id="IPR046335">
    <property type="entry name" value="LacI/GalR-like_sensor"/>
</dbReference>
<dbReference type="CDD" id="cd01392">
    <property type="entry name" value="HTH_LacI"/>
    <property type="match status" value="1"/>
</dbReference>
<dbReference type="InterPro" id="IPR000843">
    <property type="entry name" value="HTH_LacI"/>
</dbReference>